<evidence type="ECO:0000313" key="2">
    <source>
        <dbReference type="Proteomes" id="UP000177067"/>
    </source>
</evidence>
<dbReference type="Proteomes" id="UP000177067">
    <property type="component" value="Unassembled WGS sequence"/>
</dbReference>
<dbReference type="PROSITE" id="PS51197">
    <property type="entry name" value="HTH_RRF2_2"/>
    <property type="match status" value="1"/>
</dbReference>
<dbReference type="PANTHER" id="PTHR33221:SF2">
    <property type="entry name" value="TRANSCRIPTIONAL REGULATOR"/>
    <property type="match status" value="1"/>
</dbReference>
<dbReference type="AlphaFoldDB" id="A0A1F6LHX2"/>
<comment type="caution">
    <text evidence="1">The sequence shown here is derived from an EMBL/GenBank/DDBJ whole genome shotgun (WGS) entry which is preliminary data.</text>
</comment>
<name>A0A1F6LHX2_9BACT</name>
<dbReference type="Pfam" id="PF02082">
    <property type="entry name" value="Rrf2"/>
    <property type="match status" value="1"/>
</dbReference>
<evidence type="ECO:0008006" key="3">
    <source>
        <dbReference type="Google" id="ProtNLM"/>
    </source>
</evidence>
<sequence>MIKISKQTDYALQFLIELSKNKNGELLGLKMFSNQSNISFLFLQKIAKSLREADLIISAKGKKGGYKLIKPISSINLKEVIEAVEGQYGVVNCTKSCHCERSKICNLKNGLNKVNQQITQYMESLKISDLH</sequence>
<proteinExistence type="predicted"/>
<accession>A0A1F6LHX2</accession>
<dbReference type="PANTHER" id="PTHR33221">
    <property type="entry name" value="WINGED HELIX-TURN-HELIX TRANSCRIPTIONAL REGULATOR, RRF2 FAMILY"/>
    <property type="match status" value="1"/>
</dbReference>
<dbReference type="GO" id="GO:0003700">
    <property type="term" value="F:DNA-binding transcription factor activity"/>
    <property type="evidence" value="ECO:0007669"/>
    <property type="project" value="TreeGrafter"/>
</dbReference>
<dbReference type="GO" id="GO:0005829">
    <property type="term" value="C:cytosol"/>
    <property type="evidence" value="ECO:0007669"/>
    <property type="project" value="TreeGrafter"/>
</dbReference>
<dbReference type="NCBIfam" id="TIGR00738">
    <property type="entry name" value="rrf2_super"/>
    <property type="match status" value="1"/>
</dbReference>
<evidence type="ECO:0000313" key="1">
    <source>
        <dbReference type="EMBL" id="OGH58946.1"/>
    </source>
</evidence>
<dbReference type="InterPro" id="IPR000944">
    <property type="entry name" value="Tscrpt_reg_Rrf2"/>
</dbReference>
<gene>
    <name evidence="1" type="ORF">A2725_04340</name>
</gene>
<dbReference type="EMBL" id="MFPS01000008">
    <property type="protein sequence ID" value="OGH58946.1"/>
    <property type="molecule type" value="Genomic_DNA"/>
</dbReference>
<dbReference type="InterPro" id="IPR036390">
    <property type="entry name" value="WH_DNA-bd_sf"/>
</dbReference>
<dbReference type="InterPro" id="IPR036388">
    <property type="entry name" value="WH-like_DNA-bd_sf"/>
</dbReference>
<dbReference type="Gene3D" id="1.10.10.10">
    <property type="entry name" value="Winged helix-like DNA-binding domain superfamily/Winged helix DNA-binding domain"/>
    <property type="match status" value="1"/>
</dbReference>
<organism evidence="1 2">
    <name type="scientific">Candidatus Magasanikbacteria bacterium RIFCSPHIGHO2_01_FULL_33_34</name>
    <dbReference type="NCBI Taxonomy" id="1798671"/>
    <lineage>
        <taxon>Bacteria</taxon>
        <taxon>Candidatus Magasanikiibacteriota</taxon>
    </lineage>
</organism>
<dbReference type="SUPFAM" id="SSF46785">
    <property type="entry name" value="Winged helix' DNA-binding domain"/>
    <property type="match status" value="1"/>
</dbReference>
<reference evidence="1 2" key="1">
    <citation type="journal article" date="2016" name="Nat. Commun.">
        <title>Thousands of microbial genomes shed light on interconnected biogeochemical processes in an aquifer system.</title>
        <authorList>
            <person name="Anantharaman K."/>
            <person name="Brown C.T."/>
            <person name="Hug L.A."/>
            <person name="Sharon I."/>
            <person name="Castelle C.J."/>
            <person name="Probst A.J."/>
            <person name="Thomas B.C."/>
            <person name="Singh A."/>
            <person name="Wilkins M.J."/>
            <person name="Karaoz U."/>
            <person name="Brodie E.L."/>
            <person name="Williams K.H."/>
            <person name="Hubbard S.S."/>
            <person name="Banfield J.F."/>
        </authorList>
    </citation>
    <scope>NUCLEOTIDE SEQUENCE [LARGE SCALE GENOMIC DNA]</scope>
</reference>
<protein>
    <recommendedName>
        <fullName evidence="3">Rrf2 family transcriptional regulator</fullName>
    </recommendedName>
</protein>